<dbReference type="SUPFAM" id="SSF47874">
    <property type="entry name" value="Annexin"/>
    <property type="match status" value="1"/>
</dbReference>
<dbReference type="EMBL" id="JAVRRA010004106">
    <property type="protein sequence ID" value="KAK5275770.1"/>
    <property type="molecule type" value="Genomic_DNA"/>
</dbReference>
<protein>
    <recommendedName>
        <fullName evidence="4">Annexin</fullName>
    </recommendedName>
</protein>
<feature type="compositionally biased region" description="Low complexity" evidence="1">
    <location>
        <begin position="1"/>
        <end position="23"/>
    </location>
</feature>
<feature type="region of interest" description="Disordered" evidence="1">
    <location>
        <begin position="1"/>
        <end position="26"/>
    </location>
</feature>
<sequence length="155" mass="17465">MPSPMMLPSDGLDDLPPLSLTSSRDSRHIEKKRVKLYDAEEDALALVDALSHRTPDAEPIIDILPALTHDQMMELRSEYKKHCKVQGRGINIAKHLKLKTSGNFGKIAYVTALGKYESEGYWANFWYQAHGSRRELLIEALMGRSNAEMRAIVDA</sequence>
<proteinExistence type="predicted"/>
<accession>A0ABR0M0X9</accession>
<comment type="caution">
    <text evidence="2">The sequence shown here is derived from an EMBL/GenBank/DDBJ whole genome shotgun (WGS) entry which is preliminary data.</text>
</comment>
<evidence type="ECO:0000313" key="2">
    <source>
        <dbReference type="EMBL" id="KAK5275770.1"/>
    </source>
</evidence>
<evidence type="ECO:0000256" key="1">
    <source>
        <dbReference type="SAM" id="MobiDB-lite"/>
    </source>
</evidence>
<organism evidence="2 3">
    <name type="scientific">Cryomyces antarcticus</name>
    <dbReference type="NCBI Taxonomy" id="329879"/>
    <lineage>
        <taxon>Eukaryota</taxon>
        <taxon>Fungi</taxon>
        <taxon>Dikarya</taxon>
        <taxon>Ascomycota</taxon>
        <taxon>Pezizomycotina</taxon>
        <taxon>Dothideomycetes</taxon>
        <taxon>Dothideomycetes incertae sedis</taxon>
        <taxon>Cryomyces</taxon>
    </lineage>
</organism>
<evidence type="ECO:0008006" key="4">
    <source>
        <dbReference type="Google" id="ProtNLM"/>
    </source>
</evidence>
<feature type="non-terminal residue" evidence="2">
    <location>
        <position position="155"/>
    </location>
</feature>
<name>A0ABR0M0X9_9PEZI</name>
<evidence type="ECO:0000313" key="3">
    <source>
        <dbReference type="Proteomes" id="UP001357485"/>
    </source>
</evidence>
<gene>
    <name evidence="2" type="ORF">LTR16_012142</name>
</gene>
<dbReference type="InterPro" id="IPR037104">
    <property type="entry name" value="Annexin_sf"/>
</dbReference>
<keyword evidence="3" id="KW-1185">Reference proteome</keyword>
<dbReference type="Proteomes" id="UP001357485">
    <property type="component" value="Unassembled WGS sequence"/>
</dbReference>
<reference evidence="2 3" key="1">
    <citation type="submission" date="2023-08" db="EMBL/GenBank/DDBJ databases">
        <title>Black Yeasts Isolated from many extreme environments.</title>
        <authorList>
            <person name="Coleine C."/>
            <person name="Stajich J.E."/>
            <person name="Selbmann L."/>
        </authorList>
    </citation>
    <scope>NUCLEOTIDE SEQUENCE [LARGE SCALE GENOMIC DNA]</scope>
    <source>
        <strain evidence="2 3">CCFEE 536</strain>
    </source>
</reference>
<dbReference type="Gene3D" id="1.10.220.10">
    <property type="entry name" value="Annexin"/>
    <property type="match status" value="1"/>
</dbReference>